<reference evidence="1" key="1">
    <citation type="submission" date="2020-10" db="EMBL/GenBank/DDBJ databases">
        <title>ChiBAC.</title>
        <authorList>
            <person name="Zenner C."/>
            <person name="Hitch T.C.A."/>
            <person name="Clavel T."/>
        </authorList>
    </citation>
    <scope>NUCLEOTIDE SEQUENCE</scope>
    <source>
        <strain evidence="1">DSM 107454</strain>
    </source>
</reference>
<comment type="caution">
    <text evidence="1">The sequence shown here is derived from an EMBL/GenBank/DDBJ whole genome shotgun (WGS) entry which is preliminary data.</text>
</comment>
<sequence length="543" mass="63617">MEFIMDMVHHNPGEAPTETAFLNPVKLREYGYRAQVFKHINTAVDFSEYDPEIFPEGSEAKQWIDQFAEGIDAEIKRAKEAGLKVYYHIDLFVLPRILVERYQKEICDENGKISLRRDKTLEIHRALFDAMFRRFPDVDGLIIRVGETYLHDTPYHVGNGAVIYGDKEKEKQDFAFLLQFLREEVCVRHGRYLFFRAWDCFPDRFHADPEYYQEVCAQVEPHEKLLFSIKHTALDFWRRVKFNPCITLGKHRQIIEVQCQREYEGKGAYPMYVMDGVINTFEEYTSPRGLKDVAGHPLVCGIYTWSRGGGWEGPYLHNEFWCDLNTYVIAQYAQDPSRTEEEIFYTYTREHMGLEEEDGKKFRRLCLLACRAELLGRYVQAYDDIHLHQSIMPCGNWIRDDKLGGLNQLEEVFAALYQDGTLRETLVEKRQAVRIWEEIEELYHSIKFPDKELGEYIGVSVNYGAALFRIIYHGWAVMVEGYCGDHTGVYDIETLKIQLAAYDAAWEAYRRVGQQKDCATLFHGNYLNEPGLDESVNRYRDKI</sequence>
<evidence type="ECO:0000313" key="2">
    <source>
        <dbReference type="Proteomes" id="UP000806542"/>
    </source>
</evidence>
<name>A0A9D5R8J1_9FIRM</name>
<proteinExistence type="predicted"/>
<dbReference type="InterPro" id="IPR017853">
    <property type="entry name" value="GH"/>
</dbReference>
<dbReference type="AlphaFoldDB" id="A0A9D5R8J1"/>
<dbReference type="SUPFAM" id="SSF51445">
    <property type="entry name" value="(Trans)glycosidases"/>
    <property type="match status" value="1"/>
</dbReference>
<accession>A0A9D5R8J1</accession>
<dbReference type="EMBL" id="JADCKB010000010">
    <property type="protein sequence ID" value="MBE5040017.1"/>
    <property type="molecule type" value="Genomic_DNA"/>
</dbReference>
<gene>
    <name evidence="1" type="ORF">INF28_06010</name>
</gene>
<dbReference type="Proteomes" id="UP000806542">
    <property type="component" value="Unassembled WGS sequence"/>
</dbReference>
<dbReference type="RefSeq" id="WP_226392567.1">
    <property type="nucleotide sequence ID" value="NZ_JADCKB010000010.1"/>
</dbReference>
<keyword evidence="2" id="KW-1185">Reference proteome</keyword>
<protein>
    <submittedName>
        <fullName evidence="1">Uncharacterized protein</fullName>
    </submittedName>
</protein>
<evidence type="ECO:0000313" key="1">
    <source>
        <dbReference type="EMBL" id="MBE5040017.1"/>
    </source>
</evidence>
<organism evidence="1 2">
    <name type="scientific">Ructibacterium gallinarum</name>
    <dbReference type="NCBI Taxonomy" id="2779355"/>
    <lineage>
        <taxon>Bacteria</taxon>
        <taxon>Bacillati</taxon>
        <taxon>Bacillota</taxon>
        <taxon>Clostridia</taxon>
        <taxon>Eubacteriales</taxon>
        <taxon>Oscillospiraceae</taxon>
        <taxon>Ructibacterium</taxon>
    </lineage>
</organism>